<dbReference type="AlphaFoldDB" id="A0A1E1WIM8"/>
<reference evidence="8" key="1">
    <citation type="submission" date="2015-09" db="EMBL/GenBank/DDBJ databases">
        <title>De novo assembly of Pectinophora gossypiella (Pink Bollworm) gut transcriptome.</title>
        <authorList>
            <person name="Tassone E.E."/>
        </authorList>
    </citation>
    <scope>NUCLEOTIDE SEQUENCE</scope>
</reference>
<proteinExistence type="predicted"/>
<comment type="subcellular location">
    <subcellularLocation>
        <location evidence="1">Membrane</location>
        <topology evidence="1">Multi-pass membrane protein</topology>
    </subcellularLocation>
</comment>
<dbReference type="InterPro" id="IPR011547">
    <property type="entry name" value="SLC26A/SulP_dom"/>
</dbReference>
<dbReference type="EMBL" id="GDQN01009525">
    <property type="protein sequence ID" value="JAT81529.1"/>
    <property type="molecule type" value="Transcribed_RNA"/>
</dbReference>
<name>A0A1E1WIM8_PECGO</name>
<feature type="transmembrane region" description="Helical" evidence="5">
    <location>
        <begin position="19"/>
        <end position="44"/>
    </location>
</feature>
<keyword evidence="4 5" id="KW-0472">Membrane</keyword>
<evidence type="ECO:0000256" key="1">
    <source>
        <dbReference type="ARBA" id="ARBA00004141"/>
    </source>
</evidence>
<evidence type="ECO:0000259" key="6">
    <source>
        <dbReference type="PROSITE" id="PS50801"/>
    </source>
</evidence>
<dbReference type="SUPFAM" id="SSF52091">
    <property type="entry name" value="SpoIIaa-like"/>
    <property type="match status" value="1"/>
</dbReference>
<dbReference type="Pfam" id="PF01740">
    <property type="entry name" value="STAS"/>
    <property type="match status" value="1"/>
</dbReference>
<feature type="domain" description="STAS" evidence="6">
    <location>
        <begin position="114"/>
        <end position="194"/>
    </location>
</feature>
<gene>
    <name evidence="8" type="ORF">g.8007</name>
    <name evidence="7" type="ORF">g.8008</name>
</gene>
<evidence type="ECO:0000313" key="8">
    <source>
        <dbReference type="EMBL" id="JAT86845.1"/>
    </source>
</evidence>
<sequence>AVNHASGVQTQAGGISKCLLLIFALSVMAPTFYFIPKGLILMAMYNLVDFEIFPRLWKSSKKELLFLIVTIIICLFYGLEYGILAGVLLEALVLLYTSSRPTLKVFKVGNDSGDIIVMSLSDRVSYSAAEHVRRAVMRALVQAGSDSVIVIDGSNLQHIDSTAASNILTIVKEKEANMKQVLFLNFNKAVKTMFLVTNDMCRDKFVESPNVTELIASFSKNV</sequence>
<dbReference type="InterPro" id="IPR001902">
    <property type="entry name" value="SLC26A/SulP_fam"/>
</dbReference>
<dbReference type="PROSITE" id="PS50801">
    <property type="entry name" value="STAS"/>
    <property type="match status" value="1"/>
</dbReference>
<protein>
    <recommendedName>
        <fullName evidence="6">STAS domain-containing protein</fullName>
    </recommendedName>
</protein>
<dbReference type="InterPro" id="IPR002645">
    <property type="entry name" value="STAS_dom"/>
</dbReference>
<dbReference type="Pfam" id="PF00916">
    <property type="entry name" value="Sulfate_transp"/>
    <property type="match status" value="1"/>
</dbReference>
<dbReference type="GO" id="GO:0055085">
    <property type="term" value="P:transmembrane transport"/>
    <property type="evidence" value="ECO:0007669"/>
    <property type="project" value="InterPro"/>
</dbReference>
<organism evidence="8">
    <name type="scientific">Pectinophora gossypiella</name>
    <name type="common">Cotton pink bollworm</name>
    <name type="synonym">Depressaria gossypiella</name>
    <dbReference type="NCBI Taxonomy" id="13191"/>
    <lineage>
        <taxon>Eukaryota</taxon>
        <taxon>Metazoa</taxon>
        <taxon>Ecdysozoa</taxon>
        <taxon>Arthropoda</taxon>
        <taxon>Hexapoda</taxon>
        <taxon>Insecta</taxon>
        <taxon>Pterygota</taxon>
        <taxon>Neoptera</taxon>
        <taxon>Endopterygota</taxon>
        <taxon>Lepidoptera</taxon>
        <taxon>Glossata</taxon>
        <taxon>Ditrysia</taxon>
        <taxon>Gelechioidea</taxon>
        <taxon>Gelechiidae</taxon>
        <taxon>Apatetrinae</taxon>
        <taxon>Pectinophora</taxon>
    </lineage>
</organism>
<dbReference type="GO" id="GO:0016020">
    <property type="term" value="C:membrane"/>
    <property type="evidence" value="ECO:0007669"/>
    <property type="project" value="UniProtKB-SubCell"/>
</dbReference>
<dbReference type="Gene3D" id="3.30.750.24">
    <property type="entry name" value="STAS domain"/>
    <property type="match status" value="1"/>
</dbReference>
<evidence type="ECO:0000256" key="2">
    <source>
        <dbReference type="ARBA" id="ARBA00022692"/>
    </source>
</evidence>
<evidence type="ECO:0000256" key="4">
    <source>
        <dbReference type="ARBA" id="ARBA00023136"/>
    </source>
</evidence>
<dbReference type="EMBL" id="GDQN01004209">
    <property type="protein sequence ID" value="JAT86845.1"/>
    <property type="molecule type" value="Transcribed_RNA"/>
</dbReference>
<keyword evidence="2 5" id="KW-0812">Transmembrane</keyword>
<dbReference type="OrthoDB" id="288203at2759"/>
<accession>A0A1E1WIM8</accession>
<feature type="transmembrane region" description="Helical" evidence="5">
    <location>
        <begin position="64"/>
        <end position="97"/>
    </location>
</feature>
<dbReference type="PANTHER" id="PTHR11814">
    <property type="entry name" value="SULFATE TRANSPORTER"/>
    <property type="match status" value="1"/>
</dbReference>
<evidence type="ECO:0000256" key="3">
    <source>
        <dbReference type="ARBA" id="ARBA00022989"/>
    </source>
</evidence>
<dbReference type="CDD" id="cd07042">
    <property type="entry name" value="STAS_SulP_like_sulfate_transporter"/>
    <property type="match status" value="1"/>
</dbReference>
<evidence type="ECO:0000256" key="5">
    <source>
        <dbReference type="SAM" id="Phobius"/>
    </source>
</evidence>
<feature type="non-terminal residue" evidence="8">
    <location>
        <position position="1"/>
    </location>
</feature>
<dbReference type="InterPro" id="IPR036513">
    <property type="entry name" value="STAS_dom_sf"/>
</dbReference>
<evidence type="ECO:0000313" key="7">
    <source>
        <dbReference type="EMBL" id="JAT81529.1"/>
    </source>
</evidence>
<keyword evidence="3 5" id="KW-1133">Transmembrane helix</keyword>